<protein>
    <submittedName>
        <fullName evidence="4">NADH-quinone oxidoreductase subunit C</fullName>
    </submittedName>
</protein>
<feature type="compositionally biased region" description="Basic and acidic residues" evidence="2">
    <location>
        <begin position="231"/>
        <end position="245"/>
    </location>
</feature>
<feature type="compositionally biased region" description="Low complexity" evidence="2">
    <location>
        <begin position="217"/>
        <end position="227"/>
    </location>
</feature>
<evidence type="ECO:0000256" key="1">
    <source>
        <dbReference type="ARBA" id="ARBA00007569"/>
    </source>
</evidence>
<name>A0A852ZKW0_9ACTN</name>
<dbReference type="Gene3D" id="3.30.460.80">
    <property type="entry name" value="NADH:ubiquinone oxidoreductase, 30kDa subunit"/>
    <property type="match status" value="1"/>
</dbReference>
<dbReference type="InterPro" id="IPR037232">
    <property type="entry name" value="NADH_quin_OxRdtase_su_C/D-like"/>
</dbReference>
<organism evidence="4 5">
    <name type="scientific">Actinopolymorpha rutila</name>
    <dbReference type="NCBI Taxonomy" id="446787"/>
    <lineage>
        <taxon>Bacteria</taxon>
        <taxon>Bacillati</taxon>
        <taxon>Actinomycetota</taxon>
        <taxon>Actinomycetes</taxon>
        <taxon>Propionibacteriales</taxon>
        <taxon>Actinopolymorphaceae</taxon>
        <taxon>Actinopolymorpha</taxon>
    </lineage>
</organism>
<dbReference type="Pfam" id="PF00329">
    <property type="entry name" value="Complex1_30kDa"/>
    <property type="match status" value="1"/>
</dbReference>
<dbReference type="InterPro" id="IPR001268">
    <property type="entry name" value="NADH_UbQ_OxRdtase_30kDa_su"/>
</dbReference>
<dbReference type="AlphaFoldDB" id="A0A852ZKW0"/>
<dbReference type="PANTHER" id="PTHR10884:SF14">
    <property type="entry name" value="NADH DEHYDROGENASE [UBIQUINONE] IRON-SULFUR PROTEIN 3, MITOCHONDRIAL"/>
    <property type="match status" value="1"/>
</dbReference>
<dbReference type="EMBL" id="JACBZH010000001">
    <property type="protein sequence ID" value="NYH92538.1"/>
    <property type="molecule type" value="Genomic_DNA"/>
</dbReference>
<evidence type="ECO:0000313" key="5">
    <source>
        <dbReference type="Proteomes" id="UP000579605"/>
    </source>
</evidence>
<reference evidence="4 5" key="1">
    <citation type="submission" date="2020-07" db="EMBL/GenBank/DDBJ databases">
        <title>Sequencing the genomes of 1000 actinobacteria strains.</title>
        <authorList>
            <person name="Klenk H.-P."/>
        </authorList>
    </citation>
    <scope>NUCLEOTIDE SEQUENCE [LARGE SCALE GENOMIC DNA]</scope>
    <source>
        <strain evidence="4 5">DSM 18448</strain>
    </source>
</reference>
<gene>
    <name evidence="4" type="ORF">F4554_005176</name>
</gene>
<proteinExistence type="inferred from homology"/>
<dbReference type="PANTHER" id="PTHR10884">
    <property type="entry name" value="NADH DEHYDROGENASE UBIQUINONE IRON-SULFUR PROTEIN 3"/>
    <property type="match status" value="1"/>
</dbReference>
<evidence type="ECO:0000256" key="2">
    <source>
        <dbReference type="SAM" id="MobiDB-lite"/>
    </source>
</evidence>
<feature type="compositionally biased region" description="Basic and acidic residues" evidence="2">
    <location>
        <begin position="177"/>
        <end position="186"/>
    </location>
</feature>
<evidence type="ECO:0000259" key="3">
    <source>
        <dbReference type="Pfam" id="PF00329"/>
    </source>
</evidence>
<comment type="similarity">
    <text evidence="1">Belongs to the complex I 30 kDa subunit family.</text>
</comment>
<accession>A0A852ZKW0</accession>
<sequence length="277" mass="29688">MTWSEQARAAVAEALAIDAGDAVEVGLDEAFGPPALDVPADRWVDALTAVRDVVGCTYFDWLSAVDELEQGFTVVCHVARLRTAGEATAEGTGDSAIDHLLVRTKIPREDPRLPTATGVYAGAGWHERETYEMFAIDFAGHPNLAPLLLPDQFEGHPLRKEFVLASRVAKPWPGAKEPGESEHDAARAPSRRRVAPPGVPSPEAWGPRPPGSPAPDPLAAARPTRPARSAKRAERPARRTPRTDQPEQPNRPEQANQPEQPASPPEADQGDGGAGDE</sequence>
<evidence type="ECO:0000313" key="4">
    <source>
        <dbReference type="EMBL" id="NYH92538.1"/>
    </source>
</evidence>
<feature type="compositionally biased region" description="Polar residues" evidence="2">
    <location>
        <begin position="246"/>
        <end position="260"/>
    </location>
</feature>
<dbReference type="Proteomes" id="UP000579605">
    <property type="component" value="Unassembled WGS sequence"/>
</dbReference>
<dbReference type="GO" id="GO:0008137">
    <property type="term" value="F:NADH dehydrogenase (ubiquinone) activity"/>
    <property type="evidence" value="ECO:0007669"/>
    <property type="project" value="InterPro"/>
</dbReference>
<dbReference type="RefSeq" id="WP_179789953.1">
    <property type="nucleotide sequence ID" value="NZ_BAAARR010000043.1"/>
</dbReference>
<feature type="compositionally biased region" description="Pro residues" evidence="2">
    <location>
        <begin position="207"/>
        <end position="216"/>
    </location>
</feature>
<dbReference type="SUPFAM" id="SSF143243">
    <property type="entry name" value="Nqo5-like"/>
    <property type="match status" value="1"/>
</dbReference>
<keyword evidence="5" id="KW-1185">Reference proteome</keyword>
<comment type="caution">
    <text evidence="4">The sequence shown here is derived from an EMBL/GenBank/DDBJ whole genome shotgun (WGS) entry which is preliminary data.</text>
</comment>
<feature type="region of interest" description="Disordered" evidence="2">
    <location>
        <begin position="171"/>
        <end position="277"/>
    </location>
</feature>
<feature type="domain" description="NADH:ubiquinone oxidoreductase 30kDa subunit" evidence="3">
    <location>
        <begin position="37"/>
        <end position="167"/>
    </location>
</feature>